<dbReference type="InterPro" id="IPR023213">
    <property type="entry name" value="CAT-like_dom_sf"/>
</dbReference>
<dbReference type="InterPro" id="IPR050317">
    <property type="entry name" value="Plant_Fungal_Acyltransferase"/>
</dbReference>
<accession>A0A8H7CQL2</accession>
<dbReference type="GO" id="GO:0016747">
    <property type="term" value="F:acyltransferase activity, transferring groups other than amino-acyl groups"/>
    <property type="evidence" value="ECO:0007669"/>
    <property type="project" value="TreeGrafter"/>
</dbReference>
<dbReference type="OrthoDB" id="21502at2759"/>
<evidence type="ECO:0000256" key="1">
    <source>
        <dbReference type="SAM" id="MobiDB-lite"/>
    </source>
</evidence>
<keyword evidence="3" id="KW-1185">Reference proteome</keyword>
<dbReference type="Proteomes" id="UP000623467">
    <property type="component" value="Unassembled WGS sequence"/>
</dbReference>
<gene>
    <name evidence="2" type="ORF">MSAN_01968600</name>
</gene>
<dbReference type="AlphaFoldDB" id="A0A8H7CQL2"/>
<evidence type="ECO:0000313" key="3">
    <source>
        <dbReference type="Proteomes" id="UP000623467"/>
    </source>
</evidence>
<dbReference type="EMBL" id="JACAZH010000022">
    <property type="protein sequence ID" value="KAF7343873.1"/>
    <property type="molecule type" value="Genomic_DNA"/>
</dbReference>
<organism evidence="2 3">
    <name type="scientific">Mycena sanguinolenta</name>
    <dbReference type="NCBI Taxonomy" id="230812"/>
    <lineage>
        <taxon>Eukaryota</taxon>
        <taxon>Fungi</taxon>
        <taxon>Dikarya</taxon>
        <taxon>Basidiomycota</taxon>
        <taxon>Agaricomycotina</taxon>
        <taxon>Agaricomycetes</taxon>
        <taxon>Agaricomycetidae</taxon>
        <taxon>Agaricales</taxon>
        <taxon>Marasmiineae</taxon>
        <taxon>Mycenaceae</taxon>
        <taxon>Mycena</taxon>
    </lineage>
</organism>
<dbReference type="Gene3D" id="3.30.559.10">
    <property type="entry name" value="Chloramphenicol acetyltransferase-like domain"/>
    <property type="match status" value="2"/>
</dbReference>
<name>A0A8H7CQL2_9AGAR</name>
<evidence type="ECO:0000313" key="2">
    <source>
        <dbReference type="EMBL" id="KAF7343873.1"/>
    </source>
</evidence>
<sequence>MLSRMHSFLTGFTPPEPAIPKDRHRIPCAGLDLEARDVVLTNGLVIDKRLDVEKLEKTLFTLVQTKFPRAGARLALVNGTYEFQIPHRFDANTPPVLFTTENYDESYSSPDRPTIPICSRQPSAQPMPLLQQYFRSKGCPTSLDGFLKPDVPLVHVHVTTFNDLSFVGITSSHVTFDAMGTGIFLRTWTRIINGEDDDSIPEMPWDAAPFESFKGKNVSNRKGWFDLGFFSKLNFIARFVYRILRDREEVARLVCVPKTFLDAAKEEINNQLRLEGSQEWVGSVDVLMAWWYKTAYAHRSPKDTTPIHIHMPMDLRGFPVFPGNAKLSISYINNSALSIAIPPIPANAFRTESLASLALRIRRAILGYTADLNWMRAAVHFRCAYPFKDVFPAPPGAEYAMLSSWRAAKFTELDFSGACSSASAEGPRVLAMFGYPFSGKSIPLRDTGALFNEDAEAFWMGQVKGRKEWERIRGSGGLEFL</sequence>
<dbReference type="PANTHER" id="PTHR31642:SF294">
    <property type="entry name" value="ACETYLTRANSFERASE MATC1"/>
    <property type="match status" value="1"/>
</dbReference>
<reference evidence="2" key="1">
    <citation type="submission" date="2020-05" db="EMBL/GenBank/DDBJ databases">
        <title>Mycena genomes resolve the evolution of fungal bioluminescence.</title>
        <authorList>
            <person name="Tsai I.J."/>
        </authorList>
    </citation>
    <scope>NUCLEOTIDE SEQUENCE</scope>
    <source>
        <strain evidence="2">160909Yilan</strain>
    </source>
</reference>
<proteinExistence type="predicted"/>
<dbReference type="Pfam" id="PF02458">
    <property type="entry name" value="Transferase"/>
    <property type="match status" value="1"/>
</dbReference>
<feature type="region of interest" description="Disordered" evidence="1">
    <location>
        <begin position="1"/>
        <end position="21"/>
    </location>
</feature>
<protein>
    <submittedName>
        <fullName evidence="2">Uncharacterized protein</fullName>
    </submittedName>
</protein>
<comment type="caution">
    <text evidence="2">The sequence shown here is derived from an EMBL/GenBank/DDBJ whole genome shotgun (WGS) entry which is preliminary data.</text>
</comment>
<dbReference type="PANTHER" id="PTHR31642">
    <property type="entry name" value="TRICHOTHECENE 3-O-ACETYLTRANSFERASE"/>
    <property type="match status" value="1"/>
</dbReference>